<sequence length="78" mass="8486">MRDPSYRSTDPAWFPSPKIIERIQKACASLVGRQECVVGAIVEAIVSVCSCLVLKNSVGYCYCPGIGVEKNEHKASIL</sequence>
<dbReference type="Proteomes" id="UP000266673">
    <property type="component" value="Unassembled WGS sequence"/>
</dbReference>
<name>A0A397U8G8_9GLOM</name>
<dbReference type="EMBL" id="QKWP01001789">
    <property type="protein sequence ID" value="RIB06585.1"/>
    <property type="molecule type" value="Genomic_DNA"/>
</dbReference>
<evidence type="ECO:0000313" key="1">
    <source>
        <dbReference type="EMBL" id="RIB06585.1"/>
    </source>
</evidence>
<accession>A0A397U8G8</accession>
<reference evidence="1 2" key="1">
    <citation type="submission" date="2018-06" db="EMBL/GenBank/DDBJ databases">
        <title>Comparative genomics reveals the genomic features of Rhizophagus irregularis, R. cerebriforme, R. diaphanum and Gigaspora rosea, and their symbiotic lifestyle signature.</title>
        <authorList>
            <person name="Morin E."/>
            <person name="San Clemente H."/>
            <person name="Chen E.C.H."/>
            <person name="De La Providencia I."/>
            <person name="Hainaut M."/>
            <person name="Kuo A."/>
            <person name="Kohler A."/>
            <person name="Murat C."/>
            <person name="Tang N."/>
            <person name="Roy S."/>
            <person name="Loubradou J."/>
            <person name="Henrissat B."/>
            <person name="Grigoriev I.V."/>
            <person name="Corradi N."/>
            <person name="Roux C."/>
            <person name="Martin F.M."/>
        </authorList>
    </citation>
    <scope>NUCLEOTIDE SEQUENCE [LARGE SCALE GENOMIC DNA]</scope>
    <source>
        <strain evidence="1 2">DAOM 194757</strain>
    </source>
</reference>
<evidence type="ECO:0000313" key="2">
    <source>
        <dbReference type="Proteomes" id="UP000266673"/>
    </source>
</evidence>
<protein>
    <submittedName>
        <fullName evidence="1">Uncharacterized protein</fullName>
    </submittedName>
</protein>
<organism evidence="1 2">
    <name type="scientific">Gigaspora rosea</name>
    <dbReference type="NCBI Taxonomy" id="44941"/>
    <lineage>
        <taxon>Eukaryota</taxon>
        <taxon>Fungi</taxon>
        <taxon>Fungi incertae sedis</taxon>
        <taxon>Mucoromycota</taxon>
        <taxon>Glomeromycotina</taxon>
        <taxon>Glomeromycetes</taxon>
        <taxon>Diversisporales</taxon>
        <taxon>Gigasporaceae</taxon>
        <taxon>Gigaspora</taxon>
    </lineage>
</organism>
<keyword evidence="2" id="KW-1185">Reference proteome</keyword>
<proteinExistence type="predicted"/>
<gene>
    <name evidence="1" type="ORF">C2G38_2216689</name>
</gene>
<dbReference type="AlphaFoldDB" id="A0A397U8G8"/>
<comment type="caution">
    <text evidence="1">The sequence shown here is derived from an EMBL/GenBank/DDBJ whole genome shotgun (WGS) entry which is preliminary data.</text>
</comment>